<dbReference type="InterPro" id="IPR023210">
    <property type="entry name" value="NADP_OxRdtase_dom"/>
</dbReference>
<comment type="caution">
    <text evidence="2">The sequence shown here is derived from an EMBL/GenBank/DDBJ whole genome shotgun (WGS) entry which is preliminary data.</text>
</comment>
<gene>
    <name evidence="2" type="ORF">HNP77_002124</name>
</gene>
<feature type="domain" description="NADP-dependent oxidoreductase" evidence="1">
    <location>
        <begin position="18"/>
        <end position="203"/>
    </location>
</feature>
<dbReference type="PANTHER" id="PTHR43312">
    <property type="entry name" value="D-THREO-ALDOSE 1-DEHYDROGENASE"/>
    <property type="match status" value="1"/>
</dbReference>
<organism evidence="2 3">
    <name type="scientific">Treponema rectale</name>
    <dbReference type="NCBI Taxonomy" id="744512"/>
    <lineage>
        <taxon>Bacteria</taxon>
        <taxon>Pseudomonadati</taxon>
        <taxon>Spirochaetota</taxon>
        <taxon>Spirochaetia</taxon>
        <taxon>Spirochaetales</taxon>
        <taxon>Treponemataceae</taxon>
        <taxon>Treponema</taxon>
    </lineage>
</organism>
<accession>A0A840SK67</accession>
<dbReference type="InterPro" id="IPR036812">
    <property type="entry name" value="NAD(P)_OxRdtase_dom_sf"/>
</dbReference>
<evidence type="ECO:0000313" key="2">
    <source>
        <dbReference type="EMBL" id="MBB5219742.1"/>
    </source>
</evidence>
<dbReference type="Pfam" id="PF00248">
    <property type="entry name" value="Aldo_ket_red"/>
    <property type="match status" value="1"/>
</dbReference>
<dbReference type="AlphaFoldDB" id="A0A840SK67"/>
<dbReference type="Proteomes" id="UP000578697">
    <property type="component" value="Unassembled WGS sequence"/>
</dbReference>
<evidence type="ECO:0000313" key="3">
    <source>
        <dbReference type="Proteomes" id="UP000578697"/>
    </source>
</evidence>
<evidence type="ECO:0000259" key="1">
    <source>
        <dbReference type="Pfam" id="PF00248"/>
    </source>
</evidence>
<reference evidence="2 3" key="1">
    <citation type="submission" date="2020-08" db="EMBL/GenBank/DDBJ databases">
        <title>Genomic Encyclopedia of Type Strains, Phase IV (KMG-IV): sequencing the most valuable type-strain genomes for metagenomic binning, comparative biology and taxonomic classification.</title>
        <authorList>
            <person name="Goeker M."/>
        </authorList>
    </citation>
    <scope>NUCLEOTIDE SEQUENCE [LARGE SCALE GENOMIC DNA]</scope>
    <source>
        <strain evidence="2 3">DSM 103679</strain>
    </source>
</reference>
<protein>
    <submittedName>
        <fullName evidence="2">Aryl-alcohol dehydrogenase-like predicted oxidoreductase</fullName>
    </submittedName>
</protein>
<dbReference type="InterPro" id="IPR053135">
    <property type="entry name" value="AKR2_Oxidoreductase"/>
</dbReference>
<dbReference type="EMBL" id="JACHFR010000003">
    <property type="protein sequence ID" value="MBB5219742.1"/>
    <property type="molecule type" value="Genomic_DNA"/>
</dbReference>
<name>A0A840SK67_9SPIR</name>
<keyword evidence="3" id="KW-1185">Reference proteome</keyword>
<dbReference type="SUPFAM" id="SSF51430">
    <property type="entry name" value="NAD(P)-linked oxidoreductase"/>
    <property type="match status" value="1"/>
</dbReference>
<proteinExistence type="predicted"/>
<dbReference type="RefSeq" id="WP_184653147.1">
    <property type="nucleotide sequence ID" value="NZ_JACHFR010000003.1"/>
</dbReference>
<dbReference type="CDD" id="cd19100">
    <property type="entry name" value="AKR_unchar"/>
    <property type="match status" value="1"/>
</dbReference>
<dbReference type="PANTHER" id="PTHR43312:SF1">
    <property type="entry name" value="NADP-DEPENDENT OXIDOREDUCTASE DOMAIN-CONTAINING PROTEIN"/>
    <property type="match status" value="1"/>
</dbReference>
<dbReference type="Gene3D" id="3.20.20.100">
    <property type="entry name" value="NADP-dependent oxidoreductase domain"/>
    <property type="match status" value="1"/>
</dbReference>
<sequence>MEFVTLGKTNLLVSRTAFGAMSLDCDEIQSSPDPEEMVCALVHQSYTEGINFFDVARSKPLCEQRLARALHGIRGNVFLATKTSSLDADGIQRDIDLSLDALESDRIDLYQIESDSGVPGVDSSDDGYKKLLSLKEQGIVSHIGLATTSHQTALTAVKSGLYETVQFPFNILTEDSVAGIVRECERNDVGCIAMQPLNGGVLSNIPLAFGFLHQYENVVPVWGVHTQNELDQLLYFNAHPPVVDEQFLSEVEKIRNFFN</sequence>